<gene>
    <name evidence="1" type="ORF">ElyMa_000399600</name>
</gene>
<reference evidence="1 2" key="1">
    <citation type="journal article" date="2021" name="Elife">
        <title>Chloroplast acquisition without the gene transfer in kleptoplastic sea slugs, Plakobranchus ocellatus.</title>
        <authorList>
            <person name="Maeda T."/>
            <person name="Takahashi S."/>
            <person name="Yoshida T."/>
            <person name="Shimamura S."/>
            <person name="Takaki Y."/>
            <person name="Nagai Y."/>
            <person name="Toyoda A."/>
            <person name="Suzuki Y."/>
            <person name="Arimoto A."/>
            <person name="Ishii H."/>
            <person name="Satoh N."/>
            <person name="Nishiyama T."/>
            <person name="Hasebe M."/>
            <person name="Maruyama T."/>
            <person name="Minagawa J."/>
            <person name="Obokata J."/>
            <person name="Shigenobu S."/>
        </authorList>
    </citation>
    <scope>NUCLEOTIDE SEQUENCE [LARGE SCALE GENOMIC DNA]</scope>
</reference>
<protein>
    <submittedName>
        <fullName evidence="1">Uncharacterized protein</fullName>
    </submittedName>
</protein>
<evidence type="ECO:0000313" key="2">
    <source>
        <dbReference type="Proteomes" id="UP000762676"/>
    </source>
</evidence>
<accession>A0AAV4FJV6</accession>
<dbReference type="AlphaFoldDB" id="A0AAV4FJV6"/>
<sequence length="171" mass="18903">MLSILFDFPLIKWFDTLSNSMWRMDWAHIPTQFRLSPGDGELGHAWCRGYCELLSVHPRFSTSHVTSSFLKYPNQGIIIRASSSGHPHQGILIRASSSGHPHQGNLIGASSSGHPHRGILIRASSSGHHHQVLERAVSHIHHAQPDNSSGGGGRCRLLEPCVLPITFWQPT</sequence>
<dbReference type="EMBL" id="BMAT01000795">
    <property type="protein sequence ID" value="GFR73239.1"/>
    <property type="molecule type" value="Genomic_DNA"/>
</dbReference>
<comment type="caution">
    <text evidence="1">The sequence shown here is derived from an EMBL/GenBank/DDBJ whole genome shotgun (WGS) entry which is preliminary data.</text>
</comment>
<proteinExistence type="predicted"/>
<evidence type="ECO:0000313" key="1">
    <source>
        <dbReference type="EMBL" id="GFR73239.1"/>
    </source>
</evidence>
<keyword evidence="2" id="KW-1185">Reference proteome</keyword>
<name>A0AAV4FJV6_9GAST</name>
<organism evidence="1 2">
    <name type="scientific">Elysia marginata</name>
    <dbReference type="NCBI Taxonomy" id="1093978"/>
    <lineage>
        <taxon>Eukaryota</taxon>
        <taxon>Metazoa</taxon>
        <taxon>Spiralia</taxon>
        <taxon>Lophotrochozoa</taxon>
        <taxon>Mollusca</taxon>
        <taxon>Gastropoda</taxon>
        <taxon>Heterobranchia</taxon>
        <taxon>Euthyneura</taxon>
        <taxon>Panpulmonata</taxon>
        <taxon>Sacoglossa</taxon>
        <taxon>Placobranchoidea</taxon>
        <taxon>Plakobranchidae</taxon>
        <taxon>Elysia</taxon>
    </lineage>
</organism>
<dbReference type="Proteomes" id="UP000762676">
    <property type="component" value="Unassembled WGS sequence"/>
</dbReference>